<proteinExistence type="predicted"/>
<dbReference type="Proteomes" id="UP000011115">
    <property type="component" value="Unassembled WGS sequence"/>
</dbReference>
<gene>
    <name evidence="2" type="primary">LOC102582226</name>
</gene>
<reference evidence="2" key="2">
    <citation type="submission" date="2015-06" db="UniProtKB">
        <authorList>
            <consortium name="EnsemblPlants"/>
        </authorList>
    </citation>
    <scope>IDENTIFICATION</scope>
    <source>
        <strain evidence="2">DM1-3 516 R44</strain>
    </source>
</reference>
<reference evidence="3" key="1">
    <citation type="journal article" date="2011" name="Nature">
        <title>Genome sequence and analysis of the tuber crop potato.</title>
        <authorList>
            <consortium name="The Potato Genome Sequencing Consortium"/>
        </authorList>
    </citation>
    <scope>NUCLEOTIDE SEQUENCE [LARGE SCALE GENOMIC DNA]</scope>
    <source>
        <strain evidence="3">cv. DM1-3 516 R44</strain>
    </source>
</reference>
<name>M1BQ83_SOLTU</name>
<keyword evidence="3" id="KW-1185">Reference proteome</keyword>
<sequence>MGSLICPKPRRPGNINTHSNCLPLRNQAAVFISKGGEELFDLIGKEVIFSFHDYQFTPLYYLIVVYGDIVIAYVFINVVLLFSLTRVYRKQSLYLSR</sequence>
<evidence type="ECO:0000313" key="3">
    <source>
        <dbReference type="Proteomes" id="UP000011115"/>
    </source>
</evidence>
<organism evidence="2 3">
    <name type="scientific">Solanum tuberosum</name>
    <name type="common">Potato</name>
    <dbReference type="NCBI Taxonomy" id="4113"/>
    <lineage>
        <taxon>Eukaryota</taxon>
        <taxon>Viridiplantae</taxon>
        <taxon>Streptophyta</taxon>
        <taxon>Embryophyta</taxon>
        <taxon>Tracheophyta</taxon>
        <taxon>Spermatophyta</taxon>
        <taxon>Magnoliopsida</taxon>
        <taxon>eudicotyledons</taxon>
        <taxon>Gunneridae</taxon>
        <taxon>Pentapetalae</taxon>
        <taxon>asterids</taxon>
        <taxon>lamiids</taxon>
        <taxon>Solanales</taxon>
        <taxon>Solanaceae</taxon>
        <taxon>Solanoideae</taxon>
        <taxon>Solaneae</taxon>
        <taxon>Solanum</taxon>
    </lineage>
</organism>
<dbReference type="Gramene" id="PGSC0003DMT400050398">
    <property type="protein sequence ID" value="PGSC0003DMT400050398"/>
    <property type="gene ID" value="PGSC0003DMG401019589"/>
</dbReference>
<dbReference type="HOGENOM" id="CLU_2350778_0_0_1"/>
<keyword evidence="1" id="KW-1133">Transmembrane helix</keyword>
<keyword evidence="1" id="KW-0812">Transmembrane</keyword>
<accession>M1BQ83</accession>
<evidence type="ECO:0000256" key="1">
    <source>
        <dbReference type="SAM" id="Phobius"/>
    </source>
</evidence>
<dbReference type="AlphaFoldDB" id="M1BQ83"/>
<dbReference type="EnsemblPlants" id="PGSC0003DMT400050398">
    <property type="protein sequence ID" value="PGSC0003DMT400050398"/>
    <property type="gene ID" value="PGSC0003DMG401019589"/>
</dbReference>
<keyword evidence="1" id="KW-0472">Membrane</keyword>
<evidence type="ECO:0000313" key="2">
    <source>
        <dbReference type="EnsemblPlants" id="PGSC0003DMT400050398"/>
    </source>
</evidence>
<feature type="transmembrane region" description="Helical" evidence="1">
    <location>
        <begin position="59"/>
        <end position="84"/>
    </location>
</feature>
<dbReference type="ExpressionAtlas" id="M1BQ83">
    <property type="expression patterns" value="baseline and differential"/>
</dbReference>
<protein>
    <submittedName>
        <fullName evidence="2">Uncharacterized protein</fullName>
    </submittedName>
</protein>
<dbReference type="OrthoDB" id="1288498at2759"/>